<dbReference type="HOGENOM" id="CLU_073891_0_0_1"/>
<evidence type="ECO:0000313" key="8">
    <source>
        <dbReference type="Proteomes" id="UP000001072"/>
    </source>
</evidence>
<dbReference type="Gene3D" id="1.10.510.10">
    <property type="entry name" value="Transferase(Phosphotransferase) domain 1"/>
    <property type="match status" value="2"/>
</dbReference>
<keyword evidence="3" id="KW-0547">Nucleotide-binding</keyword>
<dbReference type="InParanoid" id="F4S4T4"/>
<dbReference type="InterPro" id="IPR011009">
    <property type="entry name" value="Kinase-like_dom_sf"/>
</dbReference>
<evidence type="ECO:0000259" key="6">
    <source>
        <dbReference type="PROSITE" id="PS50011"/>
    </source>
</evidence>
<dbReference type="EMBL" id="GL883148">
    <property type="protein sequence ID" value="EGG00372.1"/>
    <property type="molecule type" value="Genomic_DNA"/>
</dbReference>
<dbReference type="Pfam" id="PF00069">
    <property type="entry name" value="Pkinase"/>
    <property type="match status" value="1"/>
</dbReference>
<proteinExistence type="predicted"/>
<organism evidence="8">
    <name type="scientific">Melampsora larici-populina (strain 98AG31 / pathotype 3-4-7)</name>
    <name type="common">Poplar leaf rust fungus</name>
    <dbReference type="NCBI Taxonomy" id="747676"/>
    <lineage>
        <taxon>Eukaryota</taxon>
        <taxon>Fungi</taxon>
        <taxon>Dikarya</taxon>
        <taxon>Basidiomycota</taxon>
        <taxon>Pucciniomycotina</taxon>
        <taxon>Pucciniomycetes</taxon>
        <taxon>Pucciniales</taxon>
        <taxon>Melampsoraceae</taxon>
        <taxon>Melampsora</taxon>
    </lineage>
</organism>
<evidence type="ECO:0000256" key="3">
    <source>
        <dbReference type="ARBA" id="ARBA00022741"/>
    </source>
</evidence>
<evidence type="ECO:0000256" key="1">
    <source>
        <dbReference type="ARBA" id="ARBA00022527"/>
    </source>
</evidence>
<dbReference type="InterPro" id="IPR000719">
    <property type="entry name" value="Prot_kinase_dom"/>
</dbReference>
<feature type="domain" description="Protein kinase" evidence="6">
    <location>
        <begin position="5"/>
        <end position="241"/>
    </location>
</feature>
<evidence type="ECO:0000256" key="4">
    <source>
        <dbReference type="ARBA" id="ARBA00022777"/>
    </source>
</evidence>
<keyword evidence="8" id="KW-1185">Reference proteome</keyword>
<keyword evidence="1" id="KW-0723">Serine/threonine-protein kinase</keyword>
<dbReference type="PROSITE" id="PS50011">
    <property type="entry name" value="PROTEIN_KINASE_DOM"/>
    <property type="match status" value="1"/>
</dbReference>
<evidence type="ECO:0000256" key="2">
    <source>
        <dbReference type="ARBA" id="ARBA00022679"/>
    </source>
</evidence>
<gene>
    <name evidence="7" type="ORF">MELLADRAFT_93332</name>
</gene>
<dbReference type="VEuPathDB" id="FungiDB:MELLADRAFT_93332"/>
<dbReference type="OrthoDB" id="6351938at2759"/>
<name>F4S4T4_MELLP</name>
<dbReference type="KEGG" id="mlr:MELLADRAFT_93332"/>
<dbReference type="RefSeq" id="XP_007416391.1">
    <property type="nucleotide sequence ID" value="XM_007416329.1"/>
</dbReference>
<dbReference type="PANTHER" id="PTHR24351">
    <property type="entry name" value="RIBOSOMAL PROTEIN S6 KINASE"/>
    <property type="match status" value="1"/>
</dbReference>
<dbReference type="GeneID" id="18936541"/>
<dbReference type="SUPFAM" id="SSF56112">
    <property type="entry name" value="Protein kinase-like (PK-like)"/>
    <property type="match status" value="1"/>
</dbReference>
<reference evidence="8" key="1">
    <citation type="journal article" date="2011" name="Proc. Natl. Acad. Sci. U.S.A.">
        <title>Obligate biotrophy features unraveled by the genomic analysis of rust fungi.</title>
        <authorList>
            <person name="Duplessis S."/>
            <person name="Cuomo C.A."/>
            <person name="Lin Y.-C."/>
            <person name="Aerts A."/>
            <person name="Tisserant E."/>
            <person name="Veneault-Fourrey C."/>
            <person name="Joly D.L."/>
            <person name="Hacquard S."/>
            <person name="Amselem J."/>
            <person name="Cantarel B.L."/>
            <person name="Chiu R."/>
            <person name="Coutinho P.M."/>
            <person name="Feau N."/>
            <person name="Field M."/>
            <person name="Frey P."/>
            <person name="Gelhaye E."/>
            <person name="Goldberg J."/>
            <person name="Grabherr M.G."/>
            <person name="Kodira C.D."/>
            <person name="Kohler A."/>
            <person name="Kuees U."/>
            <person name="Lindquist E.A."/>
            <person name="Lucas S.M."/>
            <person name="Mago R."/>
            <person name="Mauceli E."/>
            <person name="Morin E."/>
            <person name="Murat C."/>
            <person name="Pangilinan J.L."/>
            <person name="Park R."/>
            <person name="Pearson M."/>
            <person name="Quesneville H."/>
            <person name="Rouhier N."/>
            <person name="Sakthikumar S."/>
            <person name="Salamov A.A."/>
            <person name="Schmutz J."/>
            <person name="Selles B."/>
            <person name="Shapiro H."/>
            <person name="Tanguay P."/>
            <person name="Tuskan G.A."/>
            <person name="Henrissat B."/>
            <person name="Van de Peer Y."/>
            <person name="Rouze P."/>
            <person name="Ellis J.G."/>
            <person name="Dodds P.N."/>
            <person name="Schein J.E."/>
            <person name="Zhong S."/>
            <person name="Hamelin R.C."/>
            <person name="Grigoriev I.V."/>
            <person name="Szabo L.J."/>
            <person name="Martin F."/>
        </authorList>
    </citation>
    <scope>NUCLEOTIDE SEQUENCE [LARGE SCALE GENOMIC DNA]</scope>
    <source>
        <strain evidence="8">98AG31 / pathotype 3-4-7</strain>
    </source>
</reference>
<dbReference type="SMART" id="SM00220">
    <property type="entry name" value="S_TKc"/>
    <property type="match status" value="1"/>
</dbReference>
<accession>F4S4T4</accession>
<keyword evidence="5" id="KW-0067">ATP-binding</keyword>
<keyword evidence="2" id="KW-0808">Transferase</keyword>
<dbReference type="GO" id="GO:0005524">
    <property type="term" value="F:ATP binding"/>
    <property type="evidence" value="ECO:0007669"/>
    <property type="project" value="UniProtKB-KW"/>
</dbReference>
<evidence type="ECO:0000256" key="5">
    <source>
        <dbReference type="ARBA" id="ARBA00022840"/>
    </source>
</evidence>
<dbReference type="AlphaFoldDB" id="F4S4T4"/>
<dbReference type="GO" id="GO:0004674">
    <property type="term" value="F:protein serine/threonine kinase activity"/>
    <property type="evidence" value="ECO:0007669"/>
    <property type="project" value="UniProtKB-KW"/>
</dbReference>
<dbReference type="Proteomes" id="UP000001072">
    <property type="component" value="Unassembled WGS sequence"/>
</dbReference>
<dbReference type="eggNOG" id="KOG0690">
    <property type="taxonomic scope" value="Eukaryota"/>
</dbReference>
<dbReference type="STRING" id="747676.F4S4T4"/>
<keyword evidence="4" id="KW-0418">Kinase</keyword>
<sequence>MFHDFDQIQHFCIFGYDQISQVQRKSDGLAVAMKTDVCTQQSRSMAPILNDLINLLPQLNHPAIVTFVGHMVNPNQLHFVFDYDPQITSLEAHLNIKEFSEEEISHCAVQIVGALGILLMPGSIIKLVNFHPITILDVNGLTSGDYCPCEDWAPEILEGGDYGMYVDWWALGVLMYYLSTKDNPFNPSAHLSWLENPILTQRVMIQSHVTKGMQQVIYLLLKKEPTEHISSEVKLRNIPFYANV</sequence>
<protein>
    <recommendedName>
        <fullName evidence="6">Protein kinase domain-containing protein</fullName>
    </recommendedName>
</protein>
<evidence type="ECO:0000313" key="7">
    <source>
        <dbReference type="EMBL" id="EGG00372.1"/>
    </source>
</evidence>